<dbReference type="Gene3D" id="2.60.120.920">
    <property type="match status" value="1"/>
</dbReference>
<feature type="region of interest" description="Disordered" evidence="5">
    <location>
        <begin position="1190"/>
        <end position="1209"/>
    </location>
</feature>
<dbReference type="InterPro" id="IPR003131">
    <property type="entry name" value="T1-type_BTB"/>
</dbReference>
<feature type="compositionally biased region" description="Polar residues" evidence="5">
    <location>
        <begin position="485"/>
        <end position="499"/>
    </location>
</feature>
<evidence type="ECO:0000313" key="8">
    <source>
        <dbReference type="EMBL" id="OLP86783.1"/>
    </source>
</evidence>
<dbReference type="Gene3D" id="2.60.34.10">
    <property type="entry name" value="Substrate Binding Domain Of DNAk, Chain A, domain 1"/>
    <property type="match status" value="1"/>
</dbReference>
<dbReference type="OrthoDB" id="434689at2759"/>
<dbReference type="InterPro" id="IPR029047">
    <property type="entry name" value="HSP70_peptide-bd_sf"/>
</dbReference>
<dbReference type="SUPFAM" id="SSF53067">
    <property type="entry name" value="Actin-like ATPase domain"/>
    <property type="match status" value="2"/>
</dbReference>
<feature type="region of interest" description="Disordered" evidence="5">
    <location>
        <begin position="485"/>
        <end position="538"/>
    </location>
</feature>
<dbReference type="InterPro" id="IPR018181">
    <property type="entry name" value="Heat_shock_70_CS"/>
</dbReference>
<dbReference type="GO" id="GO:0003824">
    <property type="term" value="F:catalytic activity"/>
    <property type="evidence" value="ECO:0007669"/>
    <property type="project" value="InterPro"/>
</dbReference>
<dbReference type="CDD" id="cd18316">
    <property type="entry name" value="BTB_POZ_KCTD-like"/>
    <property type="match status" value="1"/>
</dbReference>
<dbReference type="SUPFAM" id="SSF101898">
    <property type="entry name" value="NHL repeat"/>
    <property type="match status" value="1"/>
</dbReference>
<feature type="region of interest" description="Disordered" evidence="5">
    <location>
        <begin position="1226"/>
        <end position="1249"/>
    </location>
</feature>
<dbReference type="SUPFAM" id="SSF56219">
    <property type="entry name" value="DNase I-like"/>
    <property type="match status" value="1"/>
</dbReference>
<evidence type="ECO:0000259" key="6">
    <source>
        <dbReference type="PROSITE" id="PS50188"/>
    </source>
</evidence>
<reference evidence="8 9" key="1">
    <citation type="submission" date="2016-02" db="EMBL/GenBank/DDBJ databases">
        <title>Genome analysis of coral dinoflagellate symbionts highlights evolutionary adaptations to a symbiotic lifestyle.</title>
        <authorList>
            <person name="Aranda M."/>
            <person name="Li Y."/>
            <person name="Liew Y.J."/>
            <person name="Baumgarten S."/>
            <person name="Simakov O."/>
            <person name="Wilson M."/>
            <person name="Piel J."/>
            <person name="Ashoor H."/>
            <person name="Bougouffa S."/>
            <person name="Bajic V.B."/>
            <person name="Ryu T."/>
            <person name="Ravasi T."/>
            <person name="Bayer T."/>
            <person name="Micklem G."/>
            <person name="Kim H."/>
            <person name="Bhak J."/>
            <person name="Lajeunesse T.C."/>
            <person name="Voolstra C.R."/>
        </authorList>
    </citation>
    <scope>NUCLEOTIDE SEQUENCE [LARGE SCALE GENOMIC DNA]</scope>
    <source>
        <strain evidence="8 9">CCMP2467</strain>
    </source>
</reference>
<dbReference type="PANTHER" id="PTHR19375">
    <property type="entry name" value="HEAT SHOCK PROTEIN 70KDA"/>
    <property type="match status" value="1"/>
</dbReference>
<proteinExistence type="inferred from homology"/>
<dbReference type="InterPro" id="IPR011042">
    <property type="entry name" value="6-blade_b-propeller_TolB-like"/>
</dbReference>
<accession>A0A1Q9CV29</accession>
<feature type="domain" description="Reverse transcriptase" evidence="7">
    <location>
        <begin position="1848"/>
        <end position="2070"/>
    </location>
</feature>
<dbReference type="Pfam" id="PF02214">
    <property type="entry name" value="BTB_2"/>
    <property type="match status" value="1"/>
</dbReference>
<dbReference type="InterPro" id="IPR005135">
    <property type="entry name" value="Endo/exonuclease/phosphatase"/>
</dbReference>
<dbReference type="SUPFAM" id="SSF100920">
    <property type="entry name" value="Heat shock protein 70kD (HSP70), peptide-binding domain"/>
    <property type="match status" value="1"/>
</dbReference>
<dbReference type="InterPro" id="IPR013320">
    <property type="entry name" value="ConA-like_dom_sf"/>
</dbReference>
<dbReference type="PROSITE" id="PS01036">
    <property type="entry name" value="HSP70_3"/>
    <property type="match status" value="1"/>
</dbReference>
<dbReference type="Pfam" id="PF00078">
    <property type="entry name" value="RVT_1"/>
    <property type="match status" value="1"/>
</dbReference>
<dbReference type="GO" id="GO:0051260">
    <property type="term" value="P:protein homooligomerization"/>
    <property type="evidence" value="ECO:0007669"/>
    <property type="project" value="InterPro"/>
</dbReference>
<dbReference type="Pfam" id="PF00012">
    <property type="entry name" value="HSP70"/>
    <property type="match status" value="3"/>
</dbReference>
<dbReference type="InterPro" id="IPR043129">
    <property type="entry name" value="ATPase_NBD"/>
</dbReference>
<dbReference type="PROSITE" id="PS50188">
    <property type="entry name" value="B302_SPRY"/>
    <property type="match status" value="1"/>
</dbReference>
<evidence type="ECO:0000256" key="5">
    <source>
        <dbReference type="SAM" id="MobiDB-lite"/>
    </source>
</evidence>
<evidence type="ECO:0000256" key="2">
    <source>
        <dbReference type="ARBA" id="ARBA00022741"/>
    </source>
</evidence>
<dbReference type="EMBL" id="LSRX01000900">
    <property type="protein sequence ID" value="OLP86783.1"/>
    <property type="molecule type" value="Genomic_DNA"/>
</dbReference>
<dbReference type="PROSITE" id="PS50878">
    <property type="entry name" value="RT_POL"/>
    <property type="match status" value="1"/>
</dbReference>
<comment type="caution">
    <text evidence="8">The sequence shown here is derived from an EMBL/GenBank/DDBJ whole genome shotgun (WGS) entry which is preliminary data.</text>
</comment>
<sequence length="2586" mass="278195">MRWGDGWTSTEPEVGLRALARCHEYPRAGHREVAPCRRIRPLPPRARRVHERDSCHIVARLLDDPTSGPSLPRCLSSSPVLSTFSATLASKSLPSPTCPRIPPLSLQTPTSLSTALEAGSGPLPVLSMIAPPTASAQCLTFLPLPCLSLFVFRSPRGSHCLAFLLRAGPRVRIADAGNPSHLMNTAMQPGHRGGHGHNRRARAELPAASGGASAVAKYGRAALDGDGTVNSAEVLKTGPCCVRPNLLLQQCSRCGSTVGKMQQERALVAGPHLVADAIRFGPEAVAFLLRGCARPCSVPPYTVGRACWLWRRNACWLTRCLIFFLSADLFATGVQWSVCRKQRLELHAVFCEVSVLHARVQGCSSLVRGKTAGNRRSFVEASRGKDPAEQGLVAINIGGAGKGKTKETGADGFGGREGEQGLGTPAATNLKRKDNKPARHLCERRYSKLRAAPERESICVDLDTAIIEALGVDVEVAHQKIAGNCSPSLAANTGSSTLESRGKQRGGHREGRQDGGRQAAASRGNGKRSRRSNKARKTGESKVASCEFGVSRLLDAQRCTVNCCECPVRANGDTSVASQQSAAPLAGLADRFPTWLETVICTSPEADMRSPRAVAWVKDTGALYVADMSQHCVWGCTPGQVPGIVAGQQGLRGGSAGPRWPGDGCDGRMAALEYPHDVALSDDEMTLYVCELYAVRALDLTRQPPTMRTVFQSEYGLGGIAFSTIGQCLVVAVHSGHLLLEVPLNETGNEQYFDGASARQMPASFKVVAGTGQPGPLVSEAPALHAAINNPLKVKVSKTGDIIFLEAGNRALRMLERSTGKLITLSSAVDAPDGLALTPQGTAFIAEGRSSEVLQFRPSSSIEWNWGTCAGTGESASLPLPRHLIPNTAGVWPGLGKGQVYGPALAAQLARPQGLCWVPGYGLLICDVQCHAIFLVRRVDPWAWHRAIAVPRALAALGRATLAGVWEAEAPAAKLEEHVDLRRRSGASATTMMAQHMNLDRQVLLLLLHLPDEEFRRVLSFWGEADGFSVECRALEEERRGLAEELRGRQLRIEEERSALGYDQERLQILTGHREPEDDLIALNVGGEVFTTRRSTLCVFDDSYLSNLFSGRWEASIEKDSGGRYFLDFDPVCFRLLLNILRTKRFESQRAPFPLPKVPPEKEEQFWHLVEYFGLTEAFQEVEAAAAASAAARRPKANEDSTSPSQPALGASLMQSAGALLRTLRQAAGEPPGPGGASEAHAPPAVAGQAFNPDMTATVTETQAFATFPTTGPDEFAAVAEPQRAAPEVASTTTFISAASQPSASGPATASARTPGWSRKVAHRLAAVEAGTAAVACAGLAGLGFVASPDSGNRRVPVAVKASAKASPEAGAGGAGAFTVGTAAATAGAMAVSTRHKGRASRVASHAEVAPGEKVSIVRCKKFASEEISAQVLRKLSGDAGTYLSAKVQKAVVTVPAYFNDAQRQTTKDAGKIAGLDALRIVNEPTAASLAYGLEKASNETILVFDLNTLRLKRIGTSVKAAWRTSDKGRKYFADYVLSINCTSLTADRLHTILEHARAAQAQIIAVQETRLPTPGWAARAAAKAGWKSHFSPTTPKDHLGRYTPGGTALFWRSDLGKCSPLSRHTETPVAHRDATVMFNSITIACAYGPSKRCDRNWLEALFGHCMQNARGDCLVLGDLNWKGGLHVWPITQVINALNQALQRESRREADAKSRAWKTKFHALSKETWNAAKVALKPDVLPPNFTAAQMRQDWQEHWNPEVDSSDQASRNWKRIATEVGYAPATAPTAYMPSFDRFLDSLASSKGAAGFDGWTAKEAKCIRQFFPVLARELYDLWCDTLQATMSHQGNQELLEVIPVLYNWKVVGIPKKSQWISRPISVGSVLVRAFHKGLLAMCPAPPPGQFCGKKGVCVQHAFADMLASCPRHIVELDLAKAFDHLWPQLAETSMVHLGTPKPIAKLLRAAWRGPRICTVSGETAQALHPIRGAPQGDPCSPLALAATLGPWTRLIEELTCKTWLYMDDRTIKADSQQSLNNAIQKTEHFDEQIGFQNNNDKKQVFDADAHYEAALVMEHLGLRWHPTAPENLTAVRDEGLQRSDLEAVDKTVFVDWLAEDVQKTKGIDLLKDRQALQRLTEAAEKAKIELSGVQEAKISLPFITADATGPEHIEHIARCRTPVENVLKDSKLSASDINEIVLVGGSTRIPSIQALASELVGGKKPNQSVNPDEVVAVGALGGVATVLIPRNTTIPTKKTEVFSTGTDSQPSVEIVVLQGDNKILGTFRLDGVPPAPRGVPQIEVSFDLDANGMLNVGAKDRGTGKEQTITIAGSSTLDKTDVDKMVQDAEVPADLKASDPKLQALKDKARRSRTPSSVRQFTEDLQEAKDDVIDVDGQWNAVLYLMAGALPDWGVGTWIVKLDIKNAFDSVSQVSLAKLIAEKEDMTTLHISSSRAAASAAAARASRGFRAGCHTWELKVLLCSDWSYVGLVSEEWTSLTVPIGRADHSWGIASGGALFACGREIGRIQGYGSDSCLRWVVDMDTRTASVAIDDRDLVEVFVSLPTTVFPAASNCRAPARYSITFLGETTAG</sequence>
<evidence type="ECO:0000256" key="1">
    <source>
        <dbReference type="ARBA" id="ARBA00007381"/>
    </source>
</evidence>
<dbReference type="SUPFAM" id="SSF49899">
    <property type="entry name" value="Concanavalin A-like lectins/glucanases"/>
    <property type="match status" value="1"/>
</dbReference>
<dbReference type="SMART" id="SM00225">
    <property type="entry name" value="BTB"/>
    <property type="match status" value="1"/>
</dbReference>
<feature type="domain" description="B30.2/SPRY" evidence="6">
    <location>
        <begin position="2394"/>
        <end position="2584"/>
    </location>
</feature>
<dbReference type="Gene3D" id="3.60.10.10">
    <property type="entry name" value="Endonuclease/exonuclease/phosphatase"/>
    <property type="match status" value="1"/>
</dbReference>
<dbReference type="Pfam" id="PF03372">
    <property type="entry name" value="Exo_endo_phos"/>
    <property type="match status" value="1"/>
</dbReference>
<dbReference type="FunFam" id="3.90.640.10:FF:000003">
    <property type="entry name" value="Molecular chaperone DnaK"/>
    <property type="match status" value="1"/>
</dbReference>
<dbReference type="GO" id="GO:0005524">
    <property type="term" value="F:ATP binding"/>
    <property type="evidence" value="ECO:0007669"/>
    <property type="project" value="UniProtKB-KW"/>
</dbReference>
<dbReference type="FunFam" id="3.30.420.40:FF:000545">
    <property type="entry name" value="Endoplasmic reticulum chaperone BiP"/>
    <property type="match status" value="1"/>
</dbReference>
<name>A0A1Q9CV29_SYMMI</name>
<organism evidence="8 9">
    <name type="scientific">Symbiodinium microadriaticum</name>
    <name type="common">Dinoflagellate</name>
    <name type="synonym">Zooxanthella microadriatica</name>
    <dbReference type="NCBI Taxonomy" id="2951"/>
    <lineage>
        <taxon>Eukaryota</taxon>
        <taxon>Sar</taxon>
        <taxon>Alveolata</taxon>
        <taxon>Dinophyceae</taxon>
        <taxon>Suessiales</taxon>
        <taxon>Symbiodiniaceae</taxon>
        <taxon>Symbiodinium</taxon>
    </lineage>
</organism>
<dbReference type="InterPro" id="IPR036691">
    <property type="entry name" value="Endo/exonu/phosph_ase_sf"/>
</dbReference>
<feature type="coiled-coil region" evidence="4">
    <location>
        <begin position="2123"/>
        <end position="2150"/>
    </location>
</feature>
<comment type="similarity">
    <text evidence="1">Belongs to the heat shock protein 70 family.</text>
</comment>
<dbReference type="InterPro" id="IPR000477">
    <property type="entry name" value="RT_dom"/>
</dbReference>
<protein>
    <submittedName>
        <fullName evidence="8">Chaperone protein dnaK2</fullName>
    </submittedName>
</protein>
<dbReference type="InterPro" id="IPR043136">
    <property type="entry name" value="B30.2/SPRY_sf"/>
</dbReference>
<evidence type="ECO:0000313" key="9">
    <source>
        <dbReference type="Proteomes" id="UP000186817"/>
    </source>
</evidence>
<dbReference type="InterPro" id="IPR011333">
    <property type="entry name" value="SKP1/BTB/POZ_sf"/>
</dbReference>
<dbReference type="Gene3D" id="3.30.710.10">
    <property type="entry name" value="Potassium Channel Kv1.1, Chain A"/>
    <property type="match status" value="1"/>
</dbReference>
<dbReference type="Gene3D" id="2.120.10.30">
    <property type="entry name" value="TolB, C-terminal domain"/>
    <property type="match status" value="1"/>
</dbReference>
<dbReference type="Gene3D" id="3.30.420.40">
    <property type="match status" value="3"/>
</dbReference>
<evidence type="ECO:0000256" key="4">
    <source>
        <dbReference type="SAM" id="Coils"/>
    </source>
</evidence>
<evidence type="ECO:0000256" key="3">
    <source>
        <dbReference type="ARBA" id="ARBA00022840"/>
    </source>
</evidence>
<keyword evidence="3" id="KW-0067">ATP-binding</keyword>
<dbReference type="GO" id="GO:0140662">
    <property type="term" value="F:ATP-dependent protein folding chaperone"/>
    <property type="evidence" value="ECO:0007669"/>
    <property type="project" value="InterPro"/>
</dbReference>
<keyword evidence="2" id="KW-0547">Nucleotide-binding</keyword>
<dbReference type="InterPro" id="IPR001870">
    <property type="entry name" value="B30.2/SPRY"/>
</dbReference>
<gene>
    <name evidence="8" type="primary">dnaK2</name>
    <name evidence="8" type="ORF">AK812_SmicGene32080</name>
</gene>
<keyword evidence="4" id="KW-0175">Coiled coil</keyword>
<dbReference type="SUPFAM" id="SSF54695">
    <property type="entry name" value="POZ domain"/>
    <property type="match status" value="1"/>
</dbReference>
<keyword evidence="9" id="KW-1185">Reference proteome</keyword>
<dbReference type="Gene3D" id="3.90.640.10">
    <property type="entry name" value="Actin, Chain A, domain 4"/>
    <property type="match status" value="1"/>
</dbReference>
<feature type="region of interest" description="Disordered" evidence="5">
    <location>
        <begin position="412"/>
        <end position="436"/>
    </location>
</feature>
<evidence type="ECO:0000259" key="7">
    <source>
        <dbReference type="PROSITE" id="PS50878"/>
    </source>
</evidence>
<feature type="compositionally biased region" description="Basic residues" evidence="5">
    <location>
        <begin position="525"/>
        <end position="536"/>
    </location>
</feature>
<dbReference type="InterPro" id="IPR013126">
    <property type="entry name" value="Hsp_70_fam"/>
</dbReference>
<dbReference type="InterPro" id="IPR000210">
    <property type="entry name" value="BTB/POZ_dom"/>
</dbReference>
<dbReference type="Proteomes" id="UP000186817">
    <property type="component" value="Unassembled WGS sequence"/>
</dbReference>